<organism evidence="5 6">
    <name type="scientific">Vanilla planifolia</name>
    <name type="common">Vanilla</name>
    <dbReference type="NCBI Taxonomy" id="51239"/>
    <lineage>
        <taxon>Eukaryota</taxon>
        <taxon>Viridiplantae</taxon>
        <taxon>Streptophyta</taxon>
        <taxon>Embryophyta</taxon>
        <taxon>Tracheophyta</taxon>
        <taxon>Spermatophyta</taxon>
        <taxon>Magnoliopsida</taxon>
        <taxon>Liliopsida</taxon>
        <taxon>Asparagales</taxon>
        <taxon>Orchidaceae</taxon>
        <taxon>Vanilloideae</taxon>
        <taxon>Vanilleae</taxon>
        <taxon>Vanilla</taxon>
    </lineage>
</organism>
<name>A0A835P9G4_VANPL</name>
<feature type="compositionally biased region" description="Polar residues" evidence="1">
    <location>
        <begin position="21"/>
        <end position="30"/>
    </location>
</feature>
<feature type="domain" description="Trs120/TRAPPC9 fourth Ig-like" evidence="4">
    <location>
        <begin position="672"/>
        <end position="799"/>
    </location>
</feature>
<dbReference type="Pfam" id="PF26254">
    <property type="entry name" value="Ig_TRAPPC9-Trs120_1st"/>
    <property type="match status" value="1"/>
</dbReference>
<reference evidence="5 6" key="1">
    <citation type="journal article" date="2020" name="Nat. Food">
        <title>A phased Vanilla planifolia genome enables genetic improvement of flavour and production.</title>
        <authorList>
            <person name="Hasing T."/>
            <person name="Tang H."/>
            <person name="Brym M."/>
            <person name="Khazi F."/>
            <person name="Huang T."/>
            <person name="Chambers A.H."/>
        </authorList>
    </citation>
    <scope>NUCLEOTIDE SEQUENCE [LARGE SCALE GENOMIC DNA]</scope>
    <source>
        <tissue evidence="5">Leaf</tissue>
    </source>
</reference>
<evidence type="ECO:0000259" key="3">
    <source>
        <dbReference type="Pfam" id="PF26282"/>
    </source>
</evidence>
<protein>
    <submittedName>
        <fullName evidence="5">Uncharacterized protein</fullName>
    </submittedName>
</protein>
<dbReference type="OrthoDB" id="27962at2759"/>
<dbReference type="InterPro" id="IPR013935">
    <property type="entry name" value="Trs120_TRAPPC9"/>
</dbReference>
<accession>A0A835P9G4</accession>
<comment type="caution">
    <text evidence="5">The sequence shown here is derived from an EMBL/GenBank/DDBJ whole genome shotgun (WGS) entry which is preliminary data.</text>
</comment>
<dbReference type="InterPro" id="IPR058565">
    <property type="entry name" value="Ig_TRAPPC9_Trs120_1st"/>
</dbReference>
<evidence type="ECO:0000259" key="4">
    <source>
        <dbReference type="Pfam" id="PF26283"/>
    </source>
</evidence>
<dbReference type="EMBL" id="JADCNM010000325">
    <property type="protein sequence ID" value="KAG0448290.1"/>
    <property type="molecule type" value="Genomic_DNA"/>
</dbReference>
<gene>
    <name evidence="5" type="ORF">HPP92_027894</name>
</gene>
<dbReference type="PANTHER" id="PTHR21512">
    <property type="entry name" value="TRAFFICKING PROTEIN PARTICLE COMPLEX SUBUNIT 9"/>
    <property type="match status" value="1"/>
</dbReference>
<dbReference type="PANTHER" id="PTHR21512:SF5">
    <property type="entry name" value="TRAFFICKING PROTEIN PARTICLE COMPLEX SUBUNIT 9"/>
    <property type="match status" value="1"/>
</dbReference>
<feature type="domain" description="Trs120/TRAPPC9 third Ig-like" evidence="3">
    <location>
        <begin position="488"/>
        <end position="640"/>
    </location>
</feature>
<evidence type="ECO:0000259" key="2">
    <source>
        <dbReference type="Pfam" id="PF26254"/>
    </source>
</evidence>
<feature type="domain" description="Trs120/TRAPPC9 first Ig-like" evidence="2">
    <location>
        <begin position="147"/>
        <end position="247"/>
    </location>
</feature>
<sequence>MTSKAYHVQSRGTSLKHHASSQEYGPSNVESGKLHPQSVISLFESQWSTLQMVVLREILMSSVRAGDPLAAWSAAARLLRSFYPLITPAGQSGLASSLANSADRLPCGTRCTDPVLPFVRLHSFHIHPSQVDIIKRNTAKKEWWTGSAPSGPFIYTPFSKGGTADNNKQELTWIIGEPVQVLVELANPCAFDLIVESIYLSVHSENLDAFPVSVSLPPNTAKVILLSGIPTKVGPVGIPGCIVHCFGVITEHLFRDVDNLLLGAAQGLVLSDPFRCCGSVKLKNVPIPSISVVPPLPLLVSYVAGGDGATILYEGEIRDMQIRLTNTGTVPVEQAHISLSGKNQNSVISIAHETLNSVLPLKPGAEVTITVVIKAWNLNLVDSDQDAGKSTSGISRGLSKEGSSPLLVIHYAGPLQDGDELQDTESSVIPPGRRLVVPLNICVVQGLRFVKARLLSMEIPSHVTETLPKPVAINDENSEEIANICAMDSLVKLDPYRGSWELRLLELELFNPTDVVFEVNVSFEPDISMVIPITTSVDHDTCEFNCLKTRIDLNCSSRVLVPLEHFKLPILESSLLTNDAFGSRTSSFTEKNTKAELAASISNLVSKIKVRWQSGRNSSGELYIKDAVQAALQASVMDVLLPDPLTFGFRLTSRGSKAQTTGDPNEANLQCNDSSKQRSRASILAHEMTDMRVLIRNNTRDLIRMSFSVACRDVAGDNCIEGHNATVLWAGILSGICLEIPPLKEVAHQFSLYFLVPGEYTLVAAAIIDDANDVLLARARSDSQDEFIVCRGSPFRINVIGTV</sequence>
<dbReference type="Proteomes" id="UP000639772">
    <property type="component" value="Unassembled WGS sequence"/>
</dbReference>
<dbReference type="Pfam" id="PF26282">
    <property type="entry name" value="Ig_TRAPPC9-Trs120_3rd"/>
    <property type="match status" value="1"/>
</dbReference>
<dbReference type="Pfam" id="PF26283">
    <property type="entry name" value="Ig_TRAPPC9-Trs120_4th"/>
    <property type="match status" value="1"/>
</dbReference>
<dbReference type="Pfam" id="PF26280">
    <property type="entry name" value="Ig_TRAPPC9-Trs120_2nd"/>
    <property type="match status" value="1"/>
</dbReference>
<evidence type="ECO:0000313" key="6">
    <source>
        <dbReference type="Proteomes" id="UP000639772"/>
    </source>
</evidence>
<dbReference type="GO" id="GO:0005802">
    <property type="term" value="C:trans-Golgi network"/>
    <property type="evidence" value="ECO:0007669"/>
    <property type="project" value="TreeGrafter"/>
</dbReference>
<feature type="region of interest" description="Disordered" evidence="1">
    <location>
        <begin position="1"/>
        <end position="31"/>
    </location>
</feature>
<dbReference type="AlphaFoldDB" id="A0A835P9G4"/>
<evidence type="ECO:0000256" key="1">
    <source>
        <dbReference type="SAM" id="MobiDB-lite"/>
    </source>
</evidence>
<proteinExistence type="predicted"/>
<dbReference type="InterPro" id="IPR058568">
    <property type="entry name" value="Ig_TRAPPC9_Trs120_4th"/>
</dbReference>
<dbReference type="InterPro" id="IPR058567">
    <property type="entry name" value="Ig_TRAPPC9_Trs120_3rd"/>
</dbReference>
<evidence type="ECO:0000313" key="5">
    <source>
        <dbReference type="EMBL" id="KAG0448290.1"/>
    </source>
</evidence>